<dbReference type="EMBL" id="MASW01000006">
    <property type="protein sequence ID" value="PXY21150.1"/>
    <property type="molecule type" value="Genomic_DNA"/>
</dbReference>
<dbReference type="Pfam" id="PF24746">
    <property type="entry name" value="DUF7694"/>
    <property type="match status" value="1"/>
</dbReference>
<dbReference type="InterPro" id="IPR056111">
    <property type="entry name" value="DUF7694"/>
</dbReference>
<keyword evidence="3" id="KW-1185">Reference proteome</keyword>
<protein>
    <recommendedName>
        <fullName evidence="1">DUF7694 domain-containing protein</fullName>
    </recommendedName>
</protein>
<dbReference type="OrthoDB" id="5189890at2"/>
<evidence type="ECO:0000313" key="2">
    <source>
        <dbReference type="EMBL" id="PXY21150.1"/>
    </source>
</evidence>
<comment type="caution">
    <text evidence="2">The sequence shown here is derived from an EMBL/GenBank/DDBJ whole genome shotgun (WGS) entry which is preliminary data.</text>
</comment>
<dbReference type="RefSeq" id="WP_112284391.1">
    <property type="nucleotide sequence ID" value="NZ_MASW01000006.1"/>
</dbReference>
<evidence type="ECO:0000259" key="1">
    <source>
        <dbReference type="Pfam" id="PF24746"/>
    </source>
</evidence>
<reference evidence="2 3" key="1">
    <citation type="submission" date="2016-07" db="EMBL/GenBank/DDBJ databases">
        <title>Draft genome sequence of Prauserella muralis DSM 45305, isolated from a mould-covered wall in an indoor environment.</title>
        <authorList>
            <person name="Ruckert C."/>
            <person name="Albersmeier A."/>
            <person name="Jiang C.-L."/>
            <person name="Jiang Y."/>
            <person name="Kalinowski J."/>
            <person name="Schneider O."/>
            <person name="Winkler A."/>
            <person name="Zotchev S.B."/>
        </authorList>
    </citation>
    <scope>NUCLEOTIDE SEQUENCE [LARGE SCALE GENOMIC DNA]</scope>
    <source>
        <strain evidence="2 3">DSM 45305</strain>
    </source>
</reference>
<accession>A0A2V4AYZ9</accession>
<name>A0A2V4AYZ9_9PSEU</name>
<dbReference type="Proteomes" id="UP000249915">
    <property type="component" value="Unassembled WGS sequence"/>
</dbReference>
<gene>
    <name evidence="2" type="ORF">BAY60_27165</name>
</gene>
<feature type="domain" description="DUF7694" evidence="1">
    <location>
        <begin position="65"/>
        <end position="119"/>
    </location>
</feature>
<sequence length="134" mass="15057">MPDLVDGLAIRKRLGRKQWSLPRPLGPDGFSYIAHNGDGRPVGIVIVTGWYEDDDRDERGAPIPWIHASMQRPDGVPSYEDLTLLHAAVWPDGHAYQCFVPPDDHINAHERVLHLWGRADGTRLLPDFGKYGTI</sequence>
<organism evidence="2 3">
    <name type="scientific">Prauserella muralis</name>
    <dbReference type="NCBI Taxonomy" id="588067"/>
    <lineage>
        <taxon>Bacteria</taxon>
        <taxon>Bacillati</taxon>
        <taxon>Actinomycetota</taxon>
        <taxon>Actinomycetes</taxon>
        <taxon>Pseudonocardiales</taxon>
        <taxon>Pseudonocardiaceae</taxon>
        <taxon>Prauserella</taxon>
    </lineage>
</organism>
<evidence type="ECO:0000313" key="3">
    <source>
        <dbReference type="Proteomes" id="UP000249915"/>
    </source>
</evidence>
<dbReference type="AlphaFoldDB" id="A0A2V4AYZ9"/>
<proteinExistence type="predicted"/>